<keyword evidence="8 10" id="KW-1133">Transmembrane helix</keyword>
<name>A0A7D4NRU5_9GAMM</name>
<proteinExistence type="inferred from homology"/>
<dbReference type="RefSeq" id="WP_173286178.1">
    <property type="nucleotide sequence ID" value="NZ_CP054020.1"/>
</dbReference>
<keyword evidence="13" id="KW-1185">Reference proteome</keyword>
<protein>
    <recommendedName>
        <fullName evidence="3">Type II secretion system core protein G</fullName>
    </recommendedName>
</protein>
<organism evidence="12 13">
    <name type="scientific">Thiomicrorhabdus xiamenensis</name>
    <dbReference type="NCBI Taxonomy" id="2739063"/>
    <lineage>
        <taxon>Bacteria</taxon>
        <taxon>Pseudomonadati</taxon>
        <taxon>Pseudomonadota</taxon>
        <taxon>Gammaproteobacteria</taxon>
        <taxon>Thiotrichales</taxon>
        <taxon>Piscirickettsiaceae</taxon>
        <taxon>Thiomicrorhabdus</taxon>
    </lineage>
</organism>
<dbReference type="Pfam" id="PF07963">
    <property type="entry name" value="N_methyl"/>
    <property type="match status" value="1"/>
</dbReference>
<dbReference type="KEGG" id="txa:HQN79_10150"/>
<dbReference type="GO" id="GO:0005886">
    <property type="term" value="C:plasma membrane"/>
    <property type="evidence" value="ECO:0007669"/>
    <property type="project" value="UniProtKB-SubCell"/>
</dbReference>
<dbReference type="GO" id="GO:0015627">
    <property type="term" value="C:type II protein secretion system complex"/>
    <property type="evidence" value="ECO:0007669"/>
    <property type="project" value="InterPro"/>
</dbReference>
<keyword evidence="5" id="KW-0488">Methylation</keyword>
<sequence length="148" mass="16702">MRLDRQQWKQSRQKGFTLIELMVVVVILAILAGFVVPKLMDRPDEARIVKAKQDIAAIASALQLYKLDNYQYPTTDQGLEALVKQPSDDPQPKNWKKLLDTLPLDPWGNPYLYLSPGEHGEFDLFTYGADGAEGGEDINATIGNWQQK</sequence>
<dbReference type="Gene3D" id="3.30.700.10">
    <property type="entry name" value="Glycoprotein, Type 4 Pilin"/>
    <property type="match status" value="1"/>
</dbReference>
<keyword evidence="7 10" id="KW-0812">Transmembrane</keyword>
<keyword evidence="9 10" id="KW-0472">Membrane</keyword>
<keyword evidence="6" id="KW-0997">Cell inner membrane</keyword>
<dbReference type="EMBL" id="CP054020">
    <property type="protein sequence ID" value="QKI89910.1"/>
    <property type="molecule type" value="Genomic_DNA"/>
</dbReference>
<dbReference type="PANTHER" id="PTHR30093">
    <property type="entry name" value="GENERAL SECRETION PATHWAY PROTEIN G"/>
    <property type="match status" value="1"/>
</dbReference>
<feature type="transmembrane region" description="Helical" evidence="10">
    <location>
        <begin position="21"/>
        <end position="40"/>
    </location>
</feature>
<evidence type="ECO:0000313" key="13">
    <source>
        <dbReference type="Proteomes" id="UP000504724"/>
    </source>
</evidence>
<evidence type="ECO:0000256" key="5">
    <source>
        <dbReference type="ARBA" id="ARBA00022481"/>
    </source>
</evidence>
<dbReference type="PRINTS" id="PR00813">
    <property type="entry name" value="BCTERIALGSPG"/>
</dbReference>
<dbReference type="SUPFAM" id="SSF54523">
    <property type="entry name" value="Pili subunits"/>
    <property type="match status" value="1"/>
</dbReference>
<feature type="domain" description="Type II secretion system protein GspG C-terminal" evidence="11">
    <location>
        <begin position="38"/>
        <end position="145"/>
    </location>
</feature>
<evidence type="ECO:0000256" key="3">
    <source>
        <dbReference type="ARBA" id="ARBA00020042"/>
    </source>
</evidence>
<evidence type="ECO:0000256" key="2">
    <source>
        <dbReference type="ARBA" id="ARBA00009984"/>
    </source>
</evidence>
<dbReference type="InterPro" id="IPR000983">
    <property type="entry name" value="Bac_GSPG_pilin"/>
</dbReference>
<comment type="similarity">
    <text evidence="2">Belongs to the GSP G family.</text>
</comment>
<evidence type="ECO:0000256" key="10">
    <source>
        <dbReference type="SAM" id="Phobius"/>
    </source>
</evidence>
<accession>A0A7D4NRU5</accession>
<gene>
    <name evidence="12" type="primary">gspG</name>
    <name evidence="12" type="ORF">HQN79_10150</name>
</gene>
<evidence type="ECO:0000256" key="4">
    <source>
        <dbReference type="ARBA" id="ARBA00022475"/>
    </source>
</evidence>
<dbReference type="GO" id="GO:0015628">
    <property type="term" value="P:protein secretion by the type II secretion system"/>
    <property type="evidence" value="ECO:0007669"/>
    <property type="project" value="InterPro"/>
</dbReference>
<dbReference type="PROSITE" id="PS00409">
    <property type="entry name" value="PROKAR_NTER_METHYL"/>
    <property type="match status" value="1"/>
</dbReference>
<evidence type="ECO:0000256" key="8">
    <source>
        <dbReference type="ARBA" id="ARBA00022989"/>
    </source>
</evidence>
<dbReference type="InterPro" id="IPR012902">
    <property type="entry name" value="N_methyl_site"/>
</dbReference>
<keyword evidence="4" id="KW-1003">Cell membrane</keyword>
<dbReference type="NCBIfam" id="TIGR02532">
    <property type="entry name" value="IV_pilin_GFxxxE"/>
    <property type="match status" value="1"/>
</dbReference>
<dbReference type="AlphaFoldDB" id="A0A7D4NRU5"/>
<dbReference type="InterPro" id="IPR010054">
    <property type="entry name" value="Type2_sec_GspG"/>
</dbReference>
<comment type="subcellular location">
    <subcellularLocation>
        <location evidence="1">Cell inner membrane</location>
        <topology evidence="1">Single-pass membrane protein</topology>
    </subcellularLocation>
</comment>
<dbReference type="InterPro" id="IPR045584">
    <property type="entry name" value="Pilin-like"/>
</dbReference>
<dbReference type="PANTHER" id="PTHR30093:SF44">
    <property type="entry name" value="TYPE II SECRETION SYSTEM CORE PROTEIN G"/>
    <property type="match status" value="1"/>
</dbReference>
<dbReference type="Proteomes" id="UP000504724">
    <property type="component" value="Chromosome"/>
</dbReference>
<dbReference type="NCBIfam" id="TIGR01710">
    <property type="entry name" value="typeII_sec_gspG"/>
    <property type="match status" value="1"/>
</dbReference>
<evidence type="ECO:0000256" key="6">
    <source>
        <dbReference type="ARBA" id="ARBA00022519"/>
    </source>
</evidence>
<dbReference type="InterPro" id="IPR013545">
    <property type="entry name" value="T2SS_protein-GspG_C"/>
</dbReference>
<evidence type="ECO:0000256" key="7">
    <source>
        <dbReference type="ARBA" id="ARBA00022692"/>
    </source>
</evidence>
<evidence type="ECO:0000256" key="9">
    <source>
        <dbReference type="ARBA" id="ARBA00023136"/>
    </source>
</evidence>
<evidence type="ECO:0000256" key="1">
    <source>
        <dbReference type="ARBA" id="ARBA00004377"/>
    </source>
</evidence>
<dbReference type="Pfam" id="PF08334">
    <property type="entry name" value="T2SSG"/>
    <property type="match status" value="1"/>
</dbReference>
<reference evidence="12 13" key="1">
    <citation type="submission" date="2020-05" db="EMBL/GenBank/DDBJ databases">
        <title>Thiomicrorhabdus sediminis sp.nov. and Thiomicrorhabdus xiamenensis sp.nov., novel sulfur-oxidizing bacteria isolated from coastal sediment.</title>
        <authorList>
            <person name="Liu X."/>
        </authorList>
    </citation>
    <scope>NUCLEOTIDE SEQUENCE [LARGE SCALE GENOMIC DNA]</scope>
    <source>
        <strain evidence="12 13">G2</strain>
    </source>
</reference>
<evidence type="ECO:0000313" key="12">
    <source>
        <dbReference type="EMBL" id="QKI89910.1"/>
    </source>
</evidence>
<evidence type="ECO:0000259" key="11">
    <source>
        <dbReference type="Pfam" id="PF08334"/>
    </source>
</evidence>